<accession>A0ABV6CCG3</accession>
<dbReference type="InterPro" id="IPR029752">
    <property type="entry name" value="D-isomer_DH_CS1"/>
</dbReference>
<dbReference type="PANTHER" id="PTHR10996:SF178">
    <property type="entry name" value="2-HYDROXYACID DEHYDROGENASE YGL185C-RELATED"/>
    <property type="match status" value="1"/>
</dbReference>
<feature type="binding site" evidence="5">
    <location>
        <position position="66"/>
    </location>
    <ligand>
        <name>substrate</name>
    </ligand>
</feature>
<comment type="similarity">
    <text evidence="5">Belongs to the D-isomer specific 2-hydroxyacid dehydrogenase family. PdxB subfamily.</text>
</comment>
<dbReference type="InterPro" id="IPR024531">
    <property type="entry name" value="Erythronate-4-P_DHase_dimer"/>
</dbReference>
<dbReference type="Proteomes" id="UP001589758">
    <property type="component" value="Unassembled WGS sequence"/>
</dbReference>
<comment type="caution">
    <text evidence="5">Lacks conserved residue(s) required for the propagation of feature annotation.</text>
</comment>
<evidence type="ECO:0000313" key="10">
    <source>
        <dbReference type="Proteomes" id="UP001589758"/>
    </source>
</evidence>
<evidence type="ECO:0000256" key="5">
    <source>
        <dbReference type="HAMAP-Rule" id="MF_01825"/>
    </source>
</evidence>
<keyword evidence="3 5" id="KW-0520">NAD</keyword>
<reference evidence="9 10" key="1">
    <citation type="submission" date="2024-09" db="EMBL/GenBank/DDBJ databases">
        <authorList>
            <person name="Sun Q."/>
            <person name="Mori K."/>
        </authorList>
    </citation>
    <scope>NUCLEOTIDE SEQUENCE [LARGE SCALE GENOMIC DNA]</scope>
    <source>
        <strain evidence="9 10">CCM 8545</strain>
    </source>
</reference>
<dbReference type="PANTHER" id="PTHR10996">
    <property type="entry name" value="2-HYDROXYACID DEHYDROGENASE-RELATED"/>
    <property type="match status" value="1"/>
</dbReference>
<gene>
    <name evidence="5" type="primary">pdxB</name>
    <name evidence="9" type="ORF">ACFFIT_11390</name>
</gene>
<keyword evidence="1 5" id="KW-0963">Cytoplasm</keyword>
<keyword evidence="4 5" id="KW-0664">Pyridoxine biosynthesis</keyword>
<dbReference type="GO" id="GO:0033711">
    <property type="term" value="F:4-phosphoerythronate dehydrogenase activity"/>
    <property type="evidence" value="ECO:0007669"/>
    <property type="project" value="UniProtKB-EC"/>
</dbReference>
<dbReference type="Pfam" id="PF11890">
    <property type="entry name" value="DUF3410"/>
    <property type="match status" value="1"/>
</dbReference>
<dbReference type="CDD" id="cd12158">
    <property type="entry name" value="ErythrP_dh"/>
    <property type="match status" value="1"/>
</dbReference>
<feature type="domain" description="D-isomer specific 2-hydroxyacid dehydrogenase catalytic" evidence="6">
    <location>
        <begin position="4"/>
        <end position="285"/>
    </location>
</feature>
<comment type="pathway">
    <text evidence="5">Cofactor biosynthesis; pyridoxine 5'-phosphate biosynthesis; pyridoxine 5'-phosphate from D-erythrose 4-phosphate: step 2/5.</text>
</comment>
<dbReference type="InterPro" id="IPR006140">
    <property type="entry name" value="D-isomer_DH_NAD-bd"/>
</dbReference>
<feature type="binding site" evidence="5">
    <location>
        <position position="262"/>
    </location>
    <ligand>
        <name>NAD(+)</name>
        <dbReference type="ChEBI" id="CHEBI:57540"/>
    </ligand>
</feature>
<sequence>MKIIVDDLMPKATTFFAKLGDVVSVPGRPFAKECLNEAQALMVRSVTPVNADLLSDSQVKFVGTATAGMDHIDIDSLKNNNVHVTSAAGCNAIAVVEYVFSCLFYFAQKNQFNLQDKTIGIVGVGHVGSVLAKRLQILGISVLLCDPPRKRQEIDAGKQRTEFVDFDTILDKADIITFHTPLIKGGVDNTYHLLDKEKLSKLYRPKIIINASRGEVIDNSALLVELKMGRALSVALDVFENEPHINVELLAYIDIATPHIAGHSLEGKLRGTTILVEKYVKFLNQIQPEYLEKQGITVLDEFESEKLLVQYLPEALITEVTLAECLDLFSLSKLARLLYDVVEDAHQFRYQMASARTATEIATKFDALRKNYSMRREWSSLNVIAPDKSSHEQLVKLGFKTPMK</sequence>
<dbReference type="InterPro" id="IPR050223">
    <property type="entry name" value="D-isomer_2-hydroxyacid_DH"/>
</dbReference>
<comment type="catalytic activity">
    <reaction evidence="5">
        <text>4-phospho-D-erythronate + NAD(+) = (R)-3-hydroxy-2-oxo-4-phosphooxybutanoate + NADH + H(+)</text>
        <dbReference type="Rhea" id="RHEA:18829"/>
        <dbReference type="ChEBI" id="CHEBI:15378"/>
        <dbReference type="ChEBI" id="CHEBI:57540"/>
        <dbReference type="ChEBI" id="CHEBI:57945"/>
        <dbReference type="ChEBI" id="CHEBI:58538"/>
        <dbReference type="ChEBI" id="CHEBI:58766"/>
        <dbReference type="EC" id="1.1.1.290"/>
    </reaction>
</comment>
<dbReference type="SUPFAM" id="SSF52283">
    <property type="entry name" value="Formate/glycerate dehydrogenase catalytic domain-like"/>
    <property type="match status" value="1"/>
</dbReference>
<organism evidence="9 10">
    <name type="scientific">Thorsellia kenyensis</name>
    <dbReference type="NCBI Taxonomy" id="1549888"/>
    <lineage>
        <taxon>Bacteria</taxon>
        <taxon>Pseudomonadati</taxon>
        <taxon>Pseudomonadota</taxon>
        <taxon>Gammaproteobacteria</taxon>
        <taxon>Enterobacterales</taxon>
        <taxon>Thorselliaceae</taxon>
        <taxon>Thorsellia</taxon>
    </lineage>
</organism>
<dbReference type="SUPFAM" id="SSF51735">
    <property type="entry name" value="NAD(P)-binding Rossmann-fold domains"/>
    <property type="match status" value="1"/>
</dbReference>
<feature type="binding site" evidence="5">
    <location>
        <position position="45"/>
    </location>
    <ligand>
        <name>substrate</name>
    </ligand>
</feature>
<evidence type="ECO:0000259" key="8">
    <source>
        <dbReference type="Pfam" id="PF11890"/>
    </source>
</evidence>
<protein>
    <recommendedName>
        <fullName evidence="5">Erythronate-4-phosphate dehydrogenase</fullName>
        <ecNumber evidence="5">1.1.1.290</ecNumber>
    </recommendedName>
</protein>
<name>A0ABV6CCG3_9GAMM</name>
<dbReference type="Gene3D" id="3.40.50.720">
    <property type="entry name" value="NAD(P)-binding Rossmann-like Domain"/>
    <property type="match status" value="2"/>
</dbReference>
<dbReference type="EC" id="1.1.1.290" evidence="5"/>
<dbReference type="Pfam" id="PF00389">
    <property type="entry name" value="2-Hacid_dh"/>
    <property type="match status" value="1"/>
</dbReference>
<comment type="subcellular location">
    <subcellularLocation>
        <location evidence="5">Cytoplasm</location>
    </subcellularLocation>
</comment>
<keyword evidence="2 5" id="KW-0560">Oxidoreductase</keyword>
<evidence type="ECO:0000256" key="3">
    <source>
        <dbReference type="ARBA" id="ARBA00023027"/>
    </source>
</evidence>
<dbReference type="RefSeq" id="WP_385877797.1">
    <property type="nucleotide sequence ID" value="NZ_JBHLXE010000108.1"/>
</dbReference>
<proteinExistence type="inferred from homology"/>
<feature type="binding site" evidence="5">
    <location>
        <position position="180"/>
    </location>
    <ligand>
        <name>NAD(+)</name>
        <dbReference type="ChEBI" id="CHEBI:57540"/>
    </ligand>
</feature>
<evidence type="ECO:0000256" key="1">
    <source>
        <dbReference type="ARBA" id="ARBA00022490"/>
    </source>
</evidence>
<evidence type="ECO:0000313" key="9">
    <source>
        <dbReference type="EMBL" id="MFC0180674.1"/>
    </source>
</evidence>
<feature type="binding site" evidence="5">
    <location>
        <begin position="211"/>
        <end position="213"/>
    </location>
    <ligand>
        <name>NAD(+)</name>
        <dbReference type="ChEBI" id="CHEBI:57540"/>
    </ligand>
</feature>
<feature type="domain" description="Erythronate-4-phosphate dehydrogenase dimerisation" evidence="8">
    <location>
        <begin position="311"/>
        <end position="398"/>
    </location>
</feature>
<dbReference type="EMBL" id="JBHLXE010000108">
    <property type="protein sequence ID" value="MFC0180674.1"/>
    <property type="molecule type" value="Genomic_DNA"/>
</dbReference>
<keyword evidence="10" id="KW-1185">Reference proteome</keyword>
<comment type="caution">
    <text evidence="9">The sequence shown here is derived from an EMBL/GenBank/DDBJ whole genome shotgun (WGS) entry which is preliminary data.</text>
</comment>
<dbReference type="InterPro" id="IPR038251">
    <property type="entry name" value="PdxB_dimer_sf"/>
</dbReference>
<feature type="binding site" evidence="5">
    <location>
        <position position="146"/>
    </location>
    <ligand>
        <name>NAD(+)</name>
        <dbReference type="ChEBI" id="CHEBI:57540"/>
    </ligand>
</feature>
<dbReference type="InterPro" id="IPR036291">
    <property type="entry name" value="NAD(P)-bd_dom_sf"/>
</dbReference>
<evidence type="ECO:0000256" key="2">
    <source>
        <dbReference type="ARBA" id="ARBA00023002"/>
    </source>
</evidence>
<evidence type="ECO:0000259" key="7">
    <source>
        <dbReference type="Pfam" id="PF02826"/>
    </source>
</evidence>
<feature type="binding site" evidence="5">
    <location>
        <position position="237"/>
    </location>
    <ligand>
        <name>NAD(+)</name>
        <dbReference type="ChEBI" id="CHEBI:57540"/>
    </ligand>
</feature>
<feature type="active site" description="Proton donor" evidence="5">
    <location>
        <position position="259"/>
    </location>
</feature>
<comment type="function">
    <text evidence="5">Catalyzes the oxidation of erythronate-4-phosphate to 3-hydroxy-2-oxo-4-phosphonooxybutanoate.</text>
</comment>
<dbReference type="InterPro" id="IPR020921">
    <property type="entry name" value="Erythronate-4-P_DHase"/>
</dbReference>
<dbReference type="Gene3D" id="3.30.1370.170">
    <property type="match status" value="1"/>
</dbReference>
<comment type="subunit">
    <text evidence="5">Homodimer.</text>
</comment>
<dbReference type="Pfam" id="PF02826">
    <property type="entry name" value="2-Hacid_dh_C"/>
    <property type="match status" value="1"/>
</dbReference>
<evidence type="ECO:0000259" key="6">
    <source>
        <dbReference type="Pfam" id="PF00389"/>
    </source>
</evidence>
<evidence type="ECO:0000256" key="4">
    <source>
        <dbReference type="ARBA" id="ARBA00023096"/>
    </source>
</evidence>
<dbReference type="InterPro" id="IPR006139">
    <property type="entry name" value="D-isomer_2_OHA_DH_cat_dom"/>
</dbReference>
<feature type="active site" evidence="5">
    <location>
        <position position="213"/>
    </location>
</feature>
<feature type="domain" description="D-isomer specific 2-hydroxyacid dehydrogenase NAD-binding" evidence="7">
    <location>
        <begin position="111"/>
        <end position="261"/>
    </location>
</feature>
<dbReference type="HAMAP" id="MF_01825">
    <property type="entry name" value="PdxB"/>
    <property type="match status" value="1"/>
</dbReference>
<dbReference type="PROSITE" id="PS00065">
    <property type="entry name" value="D_2_HYDROXYACID_DH_1"/>
    <property type="match status" value="1"/>
</dbReference>
<feature type="active site" evidence="5">
    <location>
        <position position="242"/>
    </location>
</feature>